<evidence type="ECO:0000313" key="2">
    <source>
        <dbReference type="Proteomes" id="UP000077315"/>
    </source>
</evidence>
<keyword evidence="2" id="KW-1185">Reference proteome</keyword>
<dbReference type="Proteomes" id="UP000077315">
    <property type="component" value="Unassembled WGS sequence"/>
</dbReference>
<dbReference type="GeneID" id="28996145"/>
<sequence>MRDFIGLGYSELTKDFCTCKGQQPRYSCTLHCNRLIPTKIFVKTVIIPTHFQLKKFLRGRIEDLRLGTKIWENLCRFCLLRKDFVSKFDQVSTLNYYCYLCYFGLGKLYDWGQITVILSGSIVFFSKGKS</sequence>
<accession>A0A167NZ95</accession>
<dbReference type="AlphaFoldDB" id="A0A167NZ95"/>
<organism evidence="1 2">
    <name type="scientific">Phycomyces blakesleeanus (strain ATCC 8743b / DSM 1359 / FGSC 10004 / NBRC 33097 / NRRL 1555)</name>
    <dbReference type="NCBI Taxonomy" id="763407"/>
    <lineage>
        <taxon>Eukaryota</taxon>
        <taxon>Fungi</taxon>
        <taxon>Fungi incertae sedis</taxon>
        <taxon>Mucoromycota</taxon>
        <taxon>Mucoromycotina</taxon>
        <taxon>Mucoromycetes</taxon>
        <taxon>Mucorales</taxon>
        <taxon>Phycomycetaceae</taxon>
        <taxon>Phycomyces</taxon>
    </lineage>
</organism>
<dbReference type="InParanoid" id="A0A167NZ95"/>
<dbReference type="EMBL" id="KV440975">
    <property type="protein sequence ID" value="OAD76934.1"/>
    <property type="molecule type" value="Genomic_DNA"/>
</dbReference>
<protein>
    <submittedName>
        <fullName evidence="1">Uncharacterized protein</fullName>
    </submittedName>
</protein>
<reference evidence="2" key="1">
    <citation type="submission" date="2015-06" db="EMBL/GenBank/DDBJ databases">
        <title>Expansion of signal transduction pathways in fungi by whole-genome duplication.</title>
        <authorList>
            <consortium name="DOE Joint Genome Institute"/>
            <person name="Corrochano L.M."/>
            <person name="Kuo A."/>
            <person name="Marcet-Houben M."/>
            <person name="Polaino S."/>
            <person name="Salamov A."/>
            <person name="Villalobos J.M."/>
            <person name="Alvarez M.I."/>
            <person name="Avalos J."/>
            <person name="Benito E.P."/>
            <person name="Benoit I."/>
            <person name="Burger G."/>
            <person name="Camino L.P."/>
            <person name="Canovas D."/>
            <person name="Cerda-Olmedo E."/>
            <person name="Cheng J.-F."/>
            <person name="Dominguez A."/>
            <person name="Elias M."/>
            <person name="Eslava A.P."/>
            <person name="Glaser F."/>
            <person name="Grimwood J."/>
            <person name="Gutierrez G."/>
            <person name="Heitman J."/>
            <person name="Henrissat B."/>
            <person name="Iturriaga E.A."/>
            <person name="Lang B.F."/>
            <person name="Lavin J.L."/>
            <person name="Lee S."/>
            <person name="Li W."/>
            <person name="Lindquist E."/>
            <person name="Lopez-Garcia S."/>
            <person name="Luque E.M."/>
            <person name="Marcos A.T."/>
            <person name="Martin J."/>
            <person name="McCluskey K."/>
            <person name="Medina H.R."/>
            <person name="Miralles-Duran A."/>
            <person name="Miyazaki A."/>
            <person name="Munoz-Torres E."/>
            <person name="Oguiza J.A."/>
            <person name="Ohm R."/>
            <person name="Olmedo M."/>
            <person name="Orejas M."/>
            <person name="Ortiz-Castellanos L."/>
            <person name="Pisabarro A.G."/>
            <person name="Rodriguez-Romero J."/>
            <person name="Ruiz-Herrera J."/>
            <person name="Ruiz-Vazquez R."/>
            <person name="Sanz C."/>
            <person name="Schackwitz W."/>
            <person name="Schmutz J."/>
            <person name="Shahriari M."/>
            <person name="Shelest E."/>
            <person name="Silva-Franco F."/>
            <person name="Soanes D."/>
            <person name="Syed K."/>
            <person name="Tagua V.G."/>
            <person name="Talbot N.J."/>
            <person name="Thon M."/>
            <person name="De vries R.P."/>
            <person name="Wiebenga A."/>
            <person name="Yadav J.S."/>
            <person name="Braun E.L."/>
            <person name="Baker S."/>
            <person name="Garre V."/>
            <person name="Horwitz B."/>
            <person name="Torres-Martinez S."/>
            <person name="Idnurm A."/>
            <person name="Herrera-Estrella A."/>
            <person name="Gabaldon T."/>
            <person name="Grigoriev I.V."/>
        </authorList>
    </citation>
    <scope>NUCLEOTIDE SEQUENCE [LARGE SCALE GENOMIC DNA]</scope>
    <source>
        <strain evidence="2">NRRL 1555(-)</strain>
    </source>
</reference>
<dbReference type="VEuPathDB" id="FungiDB:PHYBLDRAFT_165427"/>
<proteinExistence type="predicted"/>
<gene>
    <name evidence="1" type="ORF">PHYBLDRAFT_165427</name>
</gene>
<name>A0A167NZ95_PHYB8</name>
<evidence type="ECO:0000313" key="1">
    <source>
        <dbReference type="EMBL" id="OAD76934.1"/>
    </source>
</evidence>
<dbReference type="RefSeq" id="XP_018294974.1">
    <property type="nucleotide sequence ID" value="XM_018435239.1"/>
</dbReference>